<sequence>MNTYRIMVDLRDPDSFSMYTFNDHAGYGGIEVAQNMLLDFHEASGNWKEQWAVCEALALMLTCNTLGSILMIDGPNLLHDTIILLEQMFLTTLAELEKQGVLDANSEIRNLGLIMGLLASEANVMRSEGFISVDTKSRKKSYHGEYFVPYLLAYARKHNISMRGPSNLDDIIAEAEEEAEEKDVTLPTAPKDPWKWATAFKAYERGNMVSPFSRSTRTKIGGDSLDITTYTTQERKKASFDKKDPFNAEMIQALKDGEVLQLA</sequence>
<proteinExistence type="predicted"/>
<organism evidence="1 2">
    <name type="scientific">Aspergillus wentii DTO 134E9</name>
    <dbReference type="NCBI Taxonomy" id="1073089"/>
    <lineage>
        <taxon>Eukaryota</taxon>
        <taxon>Fungi</taxon>
        <taxon>Dikarya</taxon>
        <taxon>Ascomycota</taxon>
        <taxon>Pezizomycotina</taxon>
        <taxon>Eurotiomycetes</taxon>
        <taxon>Eurotiomycetidae</taxon>
        <taxon>Eurotiales</taxon>
        <taxon>Aspergillaceae</taxon>
        <taxon>Aspergillus</taxon>
        <taxon>Aspergillus subgen. Cremei</taxon>
    </lineage>
</organism>
<reference evidence="2" key="1">
    <citation type="journal article" date="2017" name="Genome Biol.">
        <title>Comparative genomics reveals high biological diversity and specific adaptations in the industrially and medically important fungal genus Aspergillus.</title>
        <authorList>
            <person name="de Vries R.P."/>
            <person name="Riley R."/>
            <person name="Wiebenga A."/>
            <person name="Aguilar-Osorio G."/>
            <person name="Amillis S."/>
            <person name="Uchima C.A."/>
            <person name="Anderluh G."/>
            <person name="Asadollahi M."/>
            <person name="Askin M."/>
            <person name="Barry K."/>
            <person name="Battaglia E."/>
            <person name="Bayram O."/>
            <person name="Benocci T."/>
            <person name="Braus-Stromeyer S.A."/>
            <person name="Caldana C."/>
            <person name="Canovas D."/>
            <person name="Cerqueira G.C."/>
            <person name="Chen F."/>
            <person name="Chen W."/>
            <person name="Choi C."/>
            <person name="Clum A."/>
            <person name="Dos Santos R.A."/>
            <person name="Damasio A.R."/>
            <person name="Diallinas G."/>
            <person name="Emri T."/>
            <person name="Fekete E."/>
            <person name="Flipphi M."/>
            <person name="Freyberg S."/>
            <person name="Gallo A."/>
            <person name="Gournas C."/>
            <person name="Habgood R."/>
            <person name="Hainaut M."/>
            <person name="Harispe M.L."/>
            <person name="Henrissat B."/>
            <person name="Hilden K.S."/>
            <person name="Hope R."/>
            <person name="Hossain A."/>
            <person name="Karabika E."/>
            <person name="Karaffa L."/>
            <person name="Karanyi Z."/>
            <person name="Krasevec N."/>
            <person name="Kuo A."/>
            <person name="Kusch H."/>
            <person name="LaButti K."/>
            <person name="Lagendijk E.L."/>
            <person name="Lapidus A."/>
            <person name="Levasseur A."/>
            <person name="Lindquist E."/>
            <person name="Lipzen A."/>
            <person name="Logrieco A.F."/>
            <person name="MacCabe A."/>
            <person name="Maekelae M.R."/>
            <person name="Malavazi I."/>
            <person name="Melin P."/>
            <person name="Meyer V."/>
            <person name="Mielnichuk N."/>
            <person name="Miskei M."/>
            <person name="Molnar A.P."/>
            <person name="Mule G."/>
            <person name="Ngan C.Y."/>
            <person name="Orejas M."/>
            <person name="Orosz E."/>
            <person name="Ouedraogo J.P."/>
            <person name="Overkamp K.M."/>
            <person name="Park H.-S."/>
            <person name="Perrone G."/>
            <person name="Piumi F."/>
            <person name="Punt P.J."/>
            <person name="Ram A.F."/>
            <person name="Ramon A."/>
            <person name="Rauscher S."/>
            <person name="Record E."/>
            <person name="Riano-Pachon D.M."/>
            <person name="Robert V."/>
            <person name="Roehrig J."/>
            <person name="Ruller R."/>
            <person name="Salamov A."/>
            <person name="Salih N.S."/>
            <person name="Samson R.A."/>
            <person name="Sandor E."/>
            <person name="Sanguinetti M."/>
            <person name="Schuetze T."/>
            <person name="Sepcic K."/>
            <person name="Shelest E."/>
            <person name="Sherlock G."/>
            <person name="Sophianopoulou V."/>
            <person name="Squina F.M."/>
            <person name="Sun H."/>
            <person name="Susca A."/>
            <person name="Todd R.B."/>
            <person name="Tsang A."/>
            <person name="Unkles S.E."/>
            <person name="van de Wiele N."/>
            <person name="van Rossen-Uffink D."/>
            <person name="Oliveira J.V."/>
            <person name="Vesth T.C."/>
            <person name="Visser J."/>
            <person name="Yu J.-H."/>
            <person name="Zhou M."/>
            <person name="Andersen M.R."/>
            <person name="Archer D.B."/>
            <person name="Baker S.E."/>
            <person name="Benoit I."/>
            <person name="Brakhage A.A."/>
            <person name="Braus G.H."/>
            <person name="Fischer R."/>
            <person name="Frisvad J.C."/>
            <person name="Goldman G.H."/>
            <person name="Houbraken J."/>
            <person name="Oakley B."/>
            <person name="Pocsi I."/>
            <person name="Scazzocchio C."/>
            <person name="Seiboth B."/>
            <person name="vanKuyk P.A."/>
            <person name="Wortman J."/>
            <person name="Dyer P.S."/>
            <person name="Grigoriev I.V."/>
        </authorList>
    </citation>
    <scope>NUCLEOTIDE SEQUENCE [LARGE SCALE GENOMIC DNA]</scope>
    <source>
        <strain evidence="2">DTO 134E9</strain>
    </source>
</reference>
<name>A0A1L9R7F0_ASPWE</name>
<dbReference type="OrthoDB" id="10037289at2759"/>
<accession>A0A1L9R7F0</accession>
<evidence type="ECO:0000313" key="2">
    <source>
        <dbReference type="Proteomes" id="UP000184383"/>
    </source>
</evidence>
<protein>
    <submittedName>
        <fullName evidence="1">Uncharacterized protein</fullName>
    </submittedName>
</protein>
<dbReference type="Proteomes" id="UP000184383">
    <property type="component" value="Unassembled WGS sequence"/>
</dbReference>
<gene>
    <name evidence="1" type="ORF">ASPWEDRAFT_44829</name>
</gene>
<dbReference type="GeneID" id="63752213"/>
<dbReference type="VEuPathDB" id="FungiDB:ASPWEDRAFT_44829"/>
<dbReference type="RefSeq" id="XP_040684532.1">
    <property type="nucleotide sequence ID" value="XM_040836365.1"/>
</dbReference>
<dbReference type="EMBL" id="KV878216">
    <property type="protein sequence ID" value="OJJ30855.1"/>
    <property type="molecule type" value="Genomic_DNA"/>
</dbReference>
<dbReference type="AlphaFoldDB" id="A0A1L9R7F0"/>
<evidence type="ECO:0000313" key="1">
    <source>
        <dbReference type="EMBL" id="OJJ30855.1"/>
    </source>
</evidence>
<keyword evidence="2" id="KW-1185">Reference proteome</keyword>
<dbReference type="STRING" id="1073089.A0A1L9R7F0"/>